<evidence type="ECO:0000313" key="2">
    <source>
        <dbReference type="EMBL" id="MEG3156455.1"/>
    </source>
</evidence>
<feature type="transmembrane region" description="Helical" evidence="1">
    <location>
        <begin position="69"/>
        <end position="92"/>
    </location>
</feature>
<name>A0ABU7YM24_9GAMM</name>
<dbReference type="EMBL" id="JAXGFO010000002">
    <property type="protein sequence ID" value="MEG3156455.1"/>
    <property type="molecule type" value="Genomic_DNA"/>
</dbReference>
<evidence type="ECO:0000313" key="3">
    <source>
        <dbReference type="Proteomes" id="UP001334501"/>
    </source>
</evidence>
<sequence length="139" mass="14643">MKLRIAIGIAVTIALQALLQHAADLLHPAPFIVADTDALFRSIAATSGLIFFISVAVGSLIAKGRFTGAAIALWSIYWAATLVILAAIASPAVELTTIFQMARFNWLGLTSTLLASIFGALLGKLLSRVLWPHSSLAAT</sequence>
<keyword evidence="1" id="KW-0812">Transmembrane</keyword>
<organism evidence="2 3">
    <name type="scientific">Lysobacter zhanggongensis</name>
    <dbReference type="NCBI Taxonomy" id="1774951"/>
    <lineage>
        <taxon>Bacteria</taxon>
        <taxon>Pseudomonadati</taxon>
        <taxon>Pseudomonadota</taxon>
        <taxon>Gammaproteobacteria</taxon>
        <taxon>Lysobacterales</taxon>
        <taxon>Lysobacteraceae</taxon>
        <taxon>Lysobacter</taxon>
    </lineage>
</organism>
<evidence type="ECO:0000256" key="1">
    <source>
        <dbReference type="SAM" id="Phobius"/>
    </source>
</evidence>
<dbReference type="Proteomes" id="UP001334501">
    <property type="component" value="Unassembled WGS sequence"/>
</dbReference>
<keyword evidence="3" id="KW-1185">Reference proteome</keyword>
<proteinExistence type="predicted"/>
<keyword evidence="1" id="KW-1133">Transmembrane helix</keyword>
<accession>A0ABU7YM24</accession>
<comment type="caution">
    <text evidence="2">The sequence shown here is derived from an EMBL/GenBank/DDBJ whole genome shotgun (WGS) entry which is preliminary data.</text>
</comment>
<keyword evidence="1" id="KW-0472">Membrane</keyword>
<gene>
    <name evidence="2" type="ORF">SNE33_00810</name>
</gene>
<reference evidence="2 3" key="1">
    <citation type="journal article" date="2017" name="Curr. Microbiol.">
        <title>Lysobacter zhanggongensis sp. nov. Isolated from a Pit Mud.</title>
        <authorList>
            <person name="Zhang X.F."/>
            <person name="Wang H.H."/>
            <person name="Sun X.Y."/>
            <person name="Pan C.M."/>
        </authorList>
    </citation>
    <scope>NUCLEOTIDE SEQUENCE [LARGE SCALE GENOMIC DNA]</scope>
    <source>
        <strain evidence="2 3">ZGLJ7-1</strain>
    </source>
</reference>
<feature type="transmembrane region" description="Helical" evidence="1">
    <location>
        <begin position="104"/>
        <end position="126"/>
    </location>
</feature>
<feature type="transmembrane region" description="Helical" evidence="1">
    <location>
        <begin position="38"/>
        <end position="62"/>
    </location>
</feature>
<dbReference type="RefSeq" id="WP_412698880.1">
    <property type="nucleotide sequence ID" value="NZ_JAXGFO010000002.1"/>
</dbReference>
<protein>
    <submittedName>
        <fullName evidence="2">Uncharacterized protein</fullName>
    </submittedName>
</protein>